<organism evidence="2 3">
    <name type="scientific">Thalictrum thalictroides</name>
    <name type="common">Rue-anemone</name>
    <name type="synonym">Anemone thalictroides</name>
    <dbReference type="NCBI Taxonomy" id="46969"/>
    <lineage>
        <taxon>Eukaryota</taxon>
        <taxon>Viridiplantae</taxon>
        <taxon>Streptophyta</taxon>
        <taxon>Embryophyta</taxon>
        <taxon>Tracheophyta</taxon>
        <taxon>Spermatophyta</taxon>
        <taxon>Magnoliopsida</taxon>
        <taxon>Ranunculales</taxon>
        <taxon>Ranunculaceae</taxon>
        <taxon>Thalictroideae</taxon>
        <taxon>Thalictrum</taxon>
    </lineage>
</organism>
<comment type="caution">
    <text evidence="2">The sequence shown here is derived from an EMBL/GenBank/DDBJ whole genome shotgun (WGS) entry which is preliminary data.</text>
</comment>
<dbReference type="EMBL" id="JABWDY010022802">
    <property type="protein sequence ID" value="KAF5191439.1"/>
    <property type="molecule type" value="Genomic_DNA"/>
</dbReference>
<feature type="compositionally biased region" description="Acidic residues" evidence="1">
    <location>
        <begin position="7"/>
        <end position="36"/>
    </location>
</feature>
<name>A0A7J6W235_THATH</name>
<proteinExistence type="predicted"/>
<accession>A0A7J6W235</accession>
<evidence type="ECO:0000313" key="2">
    <source>
        <dbReference type="EMBL" id="KAF5191439.1"/>
    </source>
</evidence>
<protein>
    <submittedName>
        <fullName evidence="2">Uncharacterized protein</fullName>
    </submittedName>
</protein>
<dbReference type="Proteomes" id="UP000554482">
    <property type="component" value="Unassembled WGS sequence"/>
</dbReference>
<keyword evidence="3" id="KW-1185">Reference proteome</keyword>
<evidence type="ECO:0000256" key="1">
    <source>
        <dbReference type="SAM" id="MobiDB-lite"/>
    </source>
</evidence>
<dbReference type="AlphaFoldDB" id="A0A7J6W235"/>
<reference evidence="2 3" key="1">
    <citation type="submission" date="2020-06" db="EMBL/GenBank/DDBJ databases">
        <title>Transcriptomic and genomic resources for Thalictrum thalictroides and T. hernandezii: Facilitating candidate gene discovery in an emerging model plant lineage.</title>
        <authorList>
            <person name="Arias T."/>
            <person name="Riano-Pachon D.M."/>
            <person name="Di Stilio V.S."/>
        </authorList>
    </citation>
    <scope>NUCLEOTIDE SEQUENCE [LARGE SCALE GENOMIC DNA]</scope>
    <source>
        <strain evidence="3">cv. WT478/WT964</strain>
        <tissue evidence="2">Leaves</tissue>
    </source>
</reference>
<gene>
    <name evidence="2" type="ORF">FRX31_018974</name>
</gene>
<feature type="region of interest" description="Disordered" evidence="1">
    <location>
        <begin position="1"/>
        <end position="79"/>
    </location>
</feature>
<feature type="compositionally biased region" description="Polar residues" evidence="1">
    <location>
        <begin position="63"/>
        <end position="72"/>
    </location>
</feature>
<evidence type="ECO:0000313" key="3">
    <source>
        <dbReference type="Proteomes" id="UP000554482"/>
    </source>
</evidence>
<sequence length="79" mass="8455">MYVSGEDSSDEEDGSFDEDDAVSDEQDGGSEVEDEDTPMKVAVDAKLPTGGSSERDKVLMHVKSSSVQTKPGTYQPLLV</sequence>